<keyword evidence="2" id="KW-1185">Reference proteome</keyword>
<protein>
    <submittedName>
        <fullName evidence="1">Uncharacterized protein</fullName>
    </submittedName>
</protein>
<accession>A0A367ISY3</accession>
<organism evidence="1 2">
    <name type="scientific">Rhizopus azygosporus</name>
    <name type="common">Rhizopus microsporus var. azygosporus</name>
    <dbReference type="NCBI Taxonomy" id="86630"/>
    <lineage>
        <taxon>Eukaryota</taxon>
        <taxon>Fungi</taxon>
        <taxon>Fungi incertae sedis</taxon>
        <taxon>Mucoromycota</taxon>
        <taxon>Mucoromycotina</taxon>
        <taxon>Mucoromycetes</taxon>
        <taxon>Mucorales</taxon>
        <taxon>Mucorineae</taxon>
        <taxon>Rhizopodaceae</taxon>
        <taxon>Rhizopus</taxon>
    </lineage>
</organism>
<sequence length="126" mass="14346">MSVHQVSCNNCLNDERICKILAEDQNIIDIITKNLLNVDKNTYSAHSAQLLANGISITYLPRLEVYSALPPIILRFQPCTNQDSMMNAIDQCFQVYQQTVETIFGLVCSVREQTVFVLLAEYRMVK</sequence>
<dbReference type="Proteomes" id="UP000252139">
    <property type="component" value="Unassembled WGS sequence"/>
</dbReference>
<proteinExistence type="predicted"/>
<dbReference type="EMBL" id="PJQL01003724">
    <property type="protein sequence ID" value="RCH80810.1"/>
    <property type="molecule type" value="Genomic_DNA"/>
</dbReference>
<evidence type="ECO:0000313" key="2">
    <source>
        <dbReference type="Proteomes" id="UP000252139"/>
    </source>
</evidence>
<comment type="caution">
    <text evidence="1">The sequence shown here is derived from an EMBL/GenBank/DDBJ whole genome shotgun (WGS) entry which is preliminary data.</text>
</comment>
<dbReference type="AlphaFoldDB" id="A0A367ISY3"/>
<evidence type="ECO:0000313" key="1">
    <source>
        <dbReference type="EMBL" id="RCH80810.1"/>
    </source>
</evidence>
<name>A0A367ISY3_RHIAZ</name>
<reference evidence="1 2" key="1">
    <citation type="journal article" date="2018" name="G3 (Bethesda)">
        <title>Phylogenetic and Phylogenomic Definition of Rhizopus Species.</title>
        <authorList>
            <person name="Gryganskyi A.P."/>
            <person name="Golan J."/>
            <person name="Dolatabadi S."/>
            <person name="Mondo S."/>
            <person name="Robb S."/>
            <person name="Idnurm A."/>
            <person name="Muszewska A."/>
            <person name="Steczkiewicz K."/>
            <person name="Masonjones S."/>
            <person name="Liao H.L."/>
            <person name="Gajdeczka M.T."/>
            <person name="Anike F."/>
            <person name="Vuek A."/>
            <person name="Anishchenko I.M."/>
            <person name="Voigt K."/>
            <person name="de Hoog G.S."/>
            <person name="Smith M.E."/>
            <person name="Heitman J."/>
            <person name="Vilgalys R."/>
            <person name="Stajich J.E."/>
        </authorList>
    </citation>
    <scope>NUCLEOTIDE SEQUENCE [LARGE SCALE GENOMIC DNA]</scope>
    <source>
        <strain evidence="1 2">CBS 357.93</strain>
    </source>
</reference>
<gene>
    <name evidence="1" type="ORF">CU097_001677</name>
</gene>